<name>A0A8H2WSE3_9AGAM</name>
<proteinExistence type="predicted"/>
<reference evidence="1" key="1">
    <citation type="submission" date="2021-01" db="EMBL/GenBank/DDBJ databases">
        <authorList>
            <person name="Kaushik A."/>
        </authorList>
    </citation>
    <scope>NUCLEOTIDE SEQUENCE</scope>
    <source>
        <strain evidence="1">AG3-1AP</strain>
    </source>
</reference>
<organism evidence="1 2">
    <name type="scientific">Rhizoctonia solani</name>
    <dbReference type="NCBI Taxonomy" id="456999"/>
    <lineage>
        <taxon>Eukaryota</taxon>
        <taxon>Fungi</taxon>
        <taxon>Dikarya</taxon>
        <taxon>Basidiomycota</taxon>
        <taxon>Agaricomycotina</taxon>
        <taxon>Agaricomycetes</taxon>
        <taxon>Cantharellales</taxon>
        <taxon>Ceratobasidiaceae</taxon>
        <taxon>Rhizoctonia</taxon>
    </lineage>
</organism>
<dbReference type="Proteomes" id="UP000663831">
    <property type="component" value="Unassembled WGS sequence"/>
</dbReference>
<evidence type="ECO:0000313" key="1">
    <source>
        <dbReference type="EMBL" id="CAE6398195.1"/>
    </source>
</evidence>
<dbReference type="OrthoDB" id="3249487at2759"/>
<dbReference type="EMBL" id="CAJMWV010000472">
    <property type="protein sequence ID" value="CAE6398195.1"/>
    <property type="molecule type" value="Genomic_DNA"/>
</dbReference>
<evidence type="ECO:0000313" key="2">
    <source>
        <dbReference type="Proteomes" id="UP000663831"/>
    </source>
</evidence>
<accession>A0A8H2WSE3</accession>
<dbReference type="AlphaFoldDB" id="A0A8H2WSE3"/>
<protein>
    <submittedName>
        <fullName evidence="1">Uncharacterized protein</fullName>
    </submittedName>
</protein>
<comment type="caution">
    <text evidence="1">The sequence shown here is derived from an EMBL/GenBank/DDBJ whole genome shotgun (WGS) entry which is preliminary data.</text>
</comment>
<sequence>MVASLNNNGALKKNIFKRVVLDGKTIVWSAVRGIGSIPRNYASSKHVVLWVVGRQAARRLDRMAYELLDNPESGELGAATIKDVSQALELFDTGVGELIKDKAYPLNLLRPCVTFGINAVMKVLGHRLYSEWGDLLRYHLLDTISGVAESELKGLIGKANADTGFQVGKNDNRLSQVDVFNLGSHGGLAQTIKIPNFVLSCEVPVTSRDGDLRSHQDLQHYIRQRISQLSKRETNFAPYLKRIPFLKPPEVCRKEIEVTMEDIWIASSPLMKTRPYTA</sequence>
<gene>
    <name evidence="1" type="ORF">RDB_LOCUS12837</name>
</gene>